<comment type="catalytic activity">
    <reaction evidence="10 11">
        <text>L-histidinol phosphate + 2-oxoglutarate = 3-(imidazol-4-yl)-2-oxopropyl phosphate + L-glutamate</text>
        <dbReference type="Rhea" id="RHEA:23744"/>
        <dbReference type="ChEBI" id="CHEBI:16810"/>
        <dbReference type="ChEBI" id="CHEBI:29985"/>
        <dbReference type="ChEBI" id="CHEBI:57766"/>
        <dbReference type="ChEBI" id="CHEBI:57980"/>
        <dbReference type="EC" id="2.6.1.9"/>
    </reaction>
</comment>
<comment type="cofactor">
    <cofactor evidence="1 11">
        <name>pyridoxal 5'-phosphate</name>
        <dbReference type="ChEBI" id="CHEBI:597326"/>
    </cofactor>
</comment>
<gene>
    <name evidence="13" type="primary">hisC_2</name>
    <name evidence="11" type="synonym">hisC</name>
    <name evidence="13" type="ORF">AMPC_20480</name>
</gene>
<name>A0ABM7XAR1_9BACT</name>
<dbReference type="InterPro" id="IPR015422">
    <property type="entry name" value="PyrdxlP-dep_Trfase_small"/>
</dbReference>
<dbReference type="Proteomes" id="UP001162734">
    <property type="component" value="Chromosome"/>
</dbReference>
<comment type="pathway">
    <text evidence="2 11">Amino-acid biosynthesis; L-histidine biosynthesis; L-histidine from 5-phospho-alpha-D-ribose 1-diphosphate: step 7/9.</text>
</comment>
<feature type="modified residue" description="N6-(pyridoxal phosphate)lysine" evidence="11">
    <location>
        <position position="219"/>
    </location>
</feature>
<protein>
    <recommendedName>
        <fullName evidence="11">Histidinol-phosphate aminotransferase</fullName>
        <ecNumber evidence="11">2.6.1.9</ecNumber>
    </recommendedName>
    <alternativeName>
        <fullName evidence="11">Imidazole acetol-phosphate transaminase</fullName>
    </alternativeName>
</protein>
<dbReference type="InterPro" id="IPR005861">
    <property type="entry name" value="HisP_aminotrans"/>
</dbReference>
<keyword evidence="9 11" id="KW-0368">Histidine biosynthesis</keyword>
<sequence>MSWRDHLREAVFGLELYRPFEYTPGLVRLDANECSFPLEREDRELMAAALGDVLVHRYPEVSGRPLREALASRWGVSPDQIILGNGSDEIISILYTAFGAGRDGRPAKALFPTPTFGTFEAAALARGMACVKVPLDGRFQLDEPALAEAMRREAPALALFATPNNPTGNRFDSAVLGRLAEGFGGVLVADEAYADFSGRTELPRVREGASFCVMKSLSKIGFAALRLGALVGPRDLIAQLDKVRLPYNVNAVSIALARALLASPARLDARIARVRAAREDLAAKLEAVGGLVVYPSDANFVLVRTPVDARGVYERMLAKGVLVRNLSRPGPLENCLRITAGTEEENDQCLEALRAAVQ</sequence>
<dbReference type="Gene3D" id="3.90.1150.10">
    <property type="entry name" value="Aspartate Aminotransferase, domain 1"/>
    <property type="match status" value="1"/>
</dbReference>
<evidence type="ECO:0000259" key="12">
    <source>
        <dbReference type="Pfam" id="PF00155"/>
    </source>
</evidence>
<comment type="subunit">
    <text evidence="4 11">Homodimer.</text>
</comment>
<evidence type="ECO:0000256" key="1">
    <source>
        <dbReference type="ARBA" id="ARBA00001933"/>
    </source>
</evidence>
<dbReference type="InterPro" id="IPR004839">
    <property type="entry name" value="Aminotransferase_I/II_large"/>
</dbReference>
<dbReference type="InterPro" id="IPR015421">
    <property type="entry name" value="PyrdxlP-dep_Trfase_major"/>
</dbReference>
<dbReference type="PANTHER" id="PTHR42885:SF2">
    <property type="entry name" value="HISTIDINOL-PHOSPHATE AMINOTRANSFERASE"/>
    <property type="match status" value="1"/>
</dbReference>
<keyword evidence="8 11" id="KW-0663">Pyridoxal phosphate</keyword>
<proteinExistence type="inferred from homology"/>
<evidence type="ECO:0000256" key="11">
    <source>
        <dbReference type="HAMAP-Rule" id="MF_01023"/>
    </source>
</evidence>
<accession>A0ABM7XAR1</accession>
<dbReference type="EC" id="2.6.1.9" evidence="11"/>
<evidence type="ECO:0000256" key="4">
    <source>
        <dbReference type="ARBA" id="ARBA00011738"/>
    </source>
</evidence>
<evidence type="ECO:0000313" key="13">
    <source>
        <dbReference type="EMBL" id="BDG08935.1"/>
    </source>
</evidence>
<dbReference type="PANTHER" id="PTHR42885">
    <property type="entry name" value="HISTIDINOL-PHOSPHATE AMINOTRANSFERASE-RELATED"/>
    <property type="match status" value="1"/>
</dbReference>
<dbReference type="Gene3D" id="3.40.640.10">
    <property type="entry name" value="Type I PLP-dependent aspartate aminotransferase-like (Major domain)"/>
    <property type="match status" value="1"/>
</dbReference>
<evidence type="ECO:0000256" key="6">
    <source>
        <dbReference type="ARBA" id="ARBA00022605"/>
    </source>
</evidence>
<dbReference type="EMBL" id="AP025592">
    <property type="protein sequence ID" value="BDG08935.1"/>
    <property type="molecule type" value="Genomic_DNA"/>
</dbReference>
<dbReference type="GO" id="GO:0008483">
    <property type="term" value="F:transaminase activity"/>
    <property type="evidence" value="ECO:0007669"/>
    <property type="project" value="UniProtKB-KW"/>
</dbReference>
<evidence type="ECO:0000256" key="3">
    <source>
        <dbReference type="ARBA" id="ARBA00007970"/>
    </source>
</evidence>
<keyword evidence="5 11" id="KW-0032">Aminotransferase</keyword>
<organism evidence="13 14">
    <name type="scientific">Anaeromyxobacter paludicola</name>
    <dbReference type="NCBI Taxonomy" id="2918171"/>
    <lineage>
        <taxon>Bacteria</taxon>
        <taxon>Pseudomonadati</taxon>
        <taxon>Myxococcota</taxon>
        <taxon>Myxococcia</taxon>
        <taxon>Myxococcales</taxon>
        <taxon>Cystobacterineae</taxon>
        <taxon>Anaeromyxobacteraceae</taxon>
        <taxon>Anaeromyxobacter</taxon>
    </lineage>
</organism>
<comment type="similarity">
    <text evidence="3 11">Belongs to the class-II pyridoxal-phosphate-dependent aminotransferase family. Histidinol-phosphate aminotransferase subfamily.</text>
</comment>
<dbReference type="RefSeq" id="WP_248340451.1">
    <property type="nucleotide sequence ID" value="NZ_AP025592.1"/>
</dbReference>
<reference evidence="14" key="1">
    <citation type="journal article" date="2022" name="Int. J. Syst. Evol. Microbiol.">
        <title>Anaeromyxobacter oryzae sp. nov., Anaeromyxobacter diazotrophicus sp. nov. and Anaeromyxobacter paludicola sp. nov., isolated from paddy soils.</title>
        <authorList>
            <person name="Itoh H."/>
            <person name="Xu Z."/>
            <person name="Mise K."/>
            <person name="Masuda Y."/>
            <person name="Ushijima N."/>
            <person name="Hayakawa C."/>
            <person name="Shiratori Y."/>
            <person name="Senoo K."/>
        </authorList>
    </citation>
    <scope>NUCLEOTIDE SEQUENCE [LARGE SCALE GENOMIC DNA]</scope>
    <source>
        <strain evidence="14">Red630</strain>
    </source>
</reference>
<feature type="domain" description="Aminotransferase class I/classII large" evidence="12">
    <location>
        <begin position="27"/>
        <end position="353"/>
    </location>
</feature>
<keyword evidence="6 11" id="KW-0028">Amino-acid biosynthesis</keyword>
<evidence type="ECO:0000256" key="9">
    <source>
        <dbReference type="ARBA" id="ARBA00023102"/>
    </source>
</evidence>
<evidence type="ECO:0000256" key="10">
    <source>
        <dbReference type="ARBA" id="ARBA00047481"/>
    </source>
</evidence>
<dbReference type="SUPFAM" id="SSF53383">
    <property type="entry name" value="PLP-dependent transferases"/>
    <property type="match status" value="1"/>
</dbReference>
<dbReference type="HAMAP" id="MF_01023">
    <property type="entry name" value="HisC_aminotrans_2"/>
    <property type="match status" value="1"/>
</dbReference>
<keyword evidence="7 11" id="KW-0808">Transferase</keyword>
<dbReference type="Pfam" id="PF00155">
    <property type="entry name" value="Aminotran_1_2"/>
    <property type="match status" value="1"/>
</dbReference>
<keyword evidence="14" id="KW-1185">Reference proteome</keyword>
<evidence type="ECO:0000256" key="2">
    <source>
        <dbReference type="ARBA" id="ARBA00005011"/>
    </source>
</evidence>
<evidence type="ECO:0000313" key="14">
    <source>
        <dbReference type="Proteomes" id="UP001162734"/>
    </source>
</evidence>
<dbReference type="CDD" id="cd00609">
    <property type="entry name" value="AAT_like"/>
    <property type="match status" value="1"/>
</dbReference>
<evidence type="ECO:0000256" key="8">
    <source>
        <dbReference type="ARBA" id="ARBA00022898"/>
    </source>
</evidence>
<evidence type="ECO:0000256" key="5">
    <source>
        <dbReference type="ARBA" id="ARBA00022576"/>
    </source>
</evidence>
<evidence type="ECO:0000256" key="7">
    <source>
        <dbReference type="ARBA" id="ARBA00022679"/>
    </source>
</evidence>
<dbReference type="InterPro" id="IPR015424">
    <property type="entry name" value="PyrdxlP-dep_Trfase"/>
</dbReference>